<dbReference type="RefSeq" id="WP_249323116.1">
    <property type="nucleotide sequence ID" value="NZ_JACRTK010000001.1"/>
</dbReference>
<keyword evidence="4" id="KW-0969">Cilium</keyword>
<keyword evidence="4" id="KW-0282">Flagellum</keyword>
<proteinExistence type="inferred from homology"/>
<evidence type="ECO:0000313" key="4">
    <source>
        <dbReference type="EMBL" id="MBC8590298.1"/>
    </source>
</evidence>
<organism evidence="4 5">
    <name type="scientific">Wansuia hejianensis</name>
    <dbReference type="NCBI Taxonomy" id="2763667"/>
    <lineage>
        <taxon>Bacteria</taxon>
        <taxon>Bacillati</taxon>
        <taxon>Bacillota</taxon>
        <taxon>Clostridia</taxon>
        <taxon>Lachnospirales</taxon>
        <taxon>Lachnospiraceae</taxon>
        <taxon>Wansuia</taxon>
    </lineage>
</organism>
<comment type="similarity">
    <text evidence="1">Belongs to the FlgD family.</text>
</comment>
<sequence length="161" mass="17487">MKVNNNSAIGQSNQGAGIKKNLNIEDFLQIMAAEIKNQNPMSSDGGGSKTDYISQLAQFTTLDQLTSITDSLSYLNIMSQQQYAFTLIGKEVKINTGEVGEDGKAITIDGTVDKIKFNNGIITIEVNGENYYLGSIIEVGNQGEEKSEEAPEEDSKEDPKV</sequence>
<name>A0A926EUX0_9FIRM</name>
<keyword evidence="2" id="KW-1005">Bacterial flagellum biogenesis</keyword>
<dbReference type="Pfam" id="PF03963">
    <property type="entry name" value="FlgD"/>
    <property type="match status" value="1"/>
</dbReference>
<evidence type="ECO:0000256" key="2">
    <source>
        <dbReference type="ARBA" id="ARBA00022795"/>
    </source>
</evidence>
<comment type="caution">
    <text evidence="4">The sequence shown here is derived from an EMBL/GenBank/DDBJ whole genome shotgun (WGS) entry which is preliminary data.</text>
</comment>
<keyword evidence="5" id="KW-1185">Reference proteome</keyword>
<feature type="region of interest" description="Disordered" evidence="3">
    <location>
        <begin position="142"/>
        <end position="161"/>
    </location>
</feature>
<dbReference type="Proteomes" id="UP000601522">
    <property type="component" value="Unassembled WGS sequence"/>
</dbReference>
<evidence type="ECO:0000256" key="1">
    <source>
        <dbReference type="ARBA" id="ARBA00010577"/>
    </source>
</evidence>
<gene>
    <name evidence="4" type="ORF">H8689_03965</name>
</gene>
<accession>A0A926EUX0</accession>
<dbReference type="GO" id="GO:0044781">
    <property type="term" value="P:bacterial-type flagellum organization"/>
    <property type="evidence" value="ECO:0007669"/>
    <property type="project" value="UniProtKB-KW"/>
</dbReference>
<dbReference type="AlphaFoldDB" id="A0A926EUX0"/>
<dbReference type="InterPro" id="IPR005648">
    <property type="entry name" value="FlgD"/>
</dbReference>
<dbReference type="EMBL" id="JACRTK010000001">
    <property type="protein sequence ID" value="MBC8590298.1"/>
    <property type="molecule type" value="Genomic_DNA"/>
</dbReference>
<evidence type="ECO:0000256" key="3">
    <source>
        <dbReference type="SAM" id="MobiDB-lite"/>
    </source>
</evidence>
<evidence type="ECO:0000313" key="5">
    <source>
        <dbReference type="Proteomes" id="UP000601522"/>
    </source>
</evidence>
<keyword evidence="4" id="KW-0966">Cell projection</keyword>
<protein>
    <submittedName>
        <fullName evidence="4">Flagellar hook assembly protein</fullName>
    </submittedName>
</protein>
<reference evidence="4 5" key="1">
    <citation type="submission" date="2020-08" db="EMBL/GenBank/DDBJ databases">
        <title>Genome public.</title>
        <authorList>
            <person name="Liu C."/>
            <person name="Sun Q."/>
        </authorList>
    </citation>
    <scope>NUCLEOTIDE SEQUENCE [LARGE SCALE GENOMIC DNA]</scope>
    <source>
        <strain evidence="4 5">NSJ-26</strain>
    </source>
</reference>
<feature type="compositionally biased region" description="Acidic residues" evidence="3">
    <location>
        <begin position="150"/>
        <end position="161"/>
    </location>
</feature>